<keyword evidence="2" id="KW-1185">Reference proteome</keyword>
<dbReference type="EMBL" id="CP095043">
    <property type="protein sequence ID" value="UOQ60359.1"/>
    <property type="molecule type" value="Genomic_DNA"/>
</dbReference>
<proteinExistence type="predicted"/>
<protein>
    <recommendedName>
        <fullName evidence="3">DUF222 domain-containing protein</fullName>
    </recommendedName>
</protein>
<gene>
    <name evidence="1" type="ORF">MUN76_15220</name>
</gene>
<sequence>MQASEVAELLALASAYDNRNVTKEAAVGWKVAIDSQIPDLEVGLAREVIIDHFATSGEYFTVKHLIDGAKARLRRLPKQVMDDVRAAKARGLVEGSWPRATPLTPEVQARLDTARAVDRETAAQYAVEGPNVSTLALNVGRRP</sequence>
<evidence type="ECO:0008006" key="3">
    <source>
        <dbReference type="Google" id="ProtNLM"/>
    </source>
</evidence>
<dbReference type="RefSeq" id="WP_244685927.1">
    <property type="nucleotide sequence ID" value="NZ_CP095043.1"/>
</dbReference>
<evidence type="ECO:0000313" key="1">
    <source>
        <dbReference type="EMBL" id="UOQ60359.1"/>
    </source>
</evidence>
<dbReference type="Proteomes" id="UP000831775">
    <property type="component" value="Chromosome"/>
</dbReference>
<evidence type="ECO:0000313" key="2">
    <source>
        <dbReference type="Proteomes" id="UP000831775"/>
    </source>
</evidence>
<organism evidence="1 2">
    <name type="scientific">Leucobacter rhizosphaerae</name>
    <dbReference type="NCBI Taxonomy" id="2932245"/>
    <lineage>
        <taxon>Bacteria</taxon>
        <taxon>Bacillati</taxon>
        <taxon>Actinomycetota</taxon>
        <taxon>Actinomycetes</taxon>
        <taxon>Micrococcales</taxon>
        <taxon>Microbacteriaceae</taxon>
        <taxon>Leucobacter</taxon>
    </lineage>
</organism>
<name>A0ABY4FW56_9MICO</name>
<accession>A0ABY4FW56</accession>
<reference evidence="1 2" key="1">
    <citation type="submission" date="2022-04" db="EMBL/GenBank/DDBJ databases">
        <title>Leucobacter sp. isolated from rhizosphere of onion.</title>
        <authorList>
            <person name="Won M."/>
            <person name="Lee C.-M."/>
            <person name="Woen H.-Y."/>
            <person name="Kwon S.-W."/>
        </authorList>
    </citation>
    <scope>NUCLEOTIDE SEQUENCE [LARGE SCALE GENOMIC DNA]</scope>
    <source>
        <strain evidence="1 2">H25R-14</strain>
    </source>
</reference>